<feature type="binding site" evidence="2">
    <location>
        <position position="136"/>
    </location>
    <ligand>
        <name>Fe cation</name>
        <dbReference type="ChEBI" id="CHEBI:24875"/>
    </ligand>
</feature>
<keyword evidence="2" id="KW-0408">Iron</keyword>
<dbReference type="GO" id="GO:0006412">
    <property type="term" value="P:translation"/>
    <property type="evidence" value="ECO:0007669"/>
    <property type="project" value="UniProtKB-UniRule"/>
</dbReference>
<dbReference type="InterPro" id="IPR036821">
    <property type="entry name" value="Peptide_deformylase_sf"/>
</dbReference>
<dbReference type="PRINTS" id="PR01576">
    <property type="entry name" value="PDEFORMYLASE"/>
</dbReference>
<feature type="binding site" evidence="2">
    <location>
        <position position="93"/>
    </location>
    <ligand>
        <name>Fe cation</name>
        <dbReference type="ChEBI" id="CHEBI:24875"/>
    </ligand>
</feature>
<name>A0A9D2HN52_9BACT</name>
<reference evidence="3" key="2">
    <citation type="submission" date="2021-04" db="EMBL/GenBank/DDBJ databases">
        <authorList>
            <person name="Gilroy R."/>
        </authorList>
    </citation>
    <scope>NUCLEOTIDE SEQUENCE</scope>
    <source>
        <strain evidence="3">5032</strain>
    </source>
</reference>
<dbReference type="PIRSF" id="PIRSF004749">
    <property type="entry name" value="Pep_def"/>
    <property type="match status" value="1"/>
</dbReference>
<dbReference type="PANTHER" id="PTHR10458">
    <property type="entry name" value="PEPTIDE DEFORMYLASE"/>
    <property type="match status" value="1"/>
</dbReference>
<dbReference type="GO" id="GO:0046872">
    <property type="term" value="F:metal ion binding"/>
    <property type="evidence" value="ECO:0007669"/>
    <property type="project" value="UniProtKB-KW"/>
</dbReference>
<organism evidence="3 4">
    <name type="scientific">Candidatus Desulfovibrio intestinavium</name>
    <dbReference type="NCBI Taxonomy" id="2838534"/>
    <lineage>
        <taxon>Bacteria</taxon>
        <taxon>Pseudomonadati</taxon>
        <taxon>Thermodesulfobacteriota</taxon>
        <taxon>Desulfovibrionia</taxon>
        <taxon>Desulfovibrionales</taxon>
        <taxon>Desulfovibrionaceae</taxon>
        <taxon>Desulfovibrio</taxon>
    </lineage>
</organism>
<dbReference type="NCBIfam" id="NF001159">
    <property type="entry name" value="PRK00150.1-3"/>
    <property type="match status" value="1"/>
</dbReference>
<gene>
    <name evidence="2 3" type="primary">def</name>
    <name evidence="3" type="ORF">H9784_04095</name>
</gene>
<dbReference type="Gene3D" id="3.90.45.10">
    <property type="entry name" value="Peptide deformylase"/>
    <property type="match status" value="1"/>
</dbReference>
<dbReference type="InterPro" id="IPR023635">
    <property type="entry name" value="Peptide_deformylase"/>
</dbReference>
<comment type="similarity">
    <text evidence="1 2">Belongs to the polypeptide deformylase family.</text>
</comment>
<keyword evidence="2" id="KW-0648">Protein biosynthesis</keyword>
<dbReference type="SUPFAM" id="SSF56420">
    <property type="entry name" value="Peptide deformylase"/>
    <property type="match status" value="1"/>
</dbReference>
<evidence type="ECO:0000313" key="4">
    <source>
        <dbReference type="Proteomes" id="UP000823821"/>
    </source>
</evidence>
<keyword evidence="2" id="KW-0479">Metal-binding</keyword>
<evidence type="ECO:0000313" key="3">
    <source>
        <dbReference type="EMBL" id="HJA78743.1"/>
    </source>
</evidence>
<dbReference type="NCBIfam" id="TIGR00079">
    <property type="entry name" value="pept_deformyl"/>
    <property type="match status" value="1"/>
</dbReference>
<evidence type="ECO:0000256" key="1">
    <source>
        <dbReference type="ARBA" id="ARBA00010759"/>
    </source>
</evidence>
<reference evidence="3" key="1">
    <citation type="journal article" date="2021" name="PeerJ">
        <title>Extensive microbial diversity within the chicken gut microbiome revealed by metagenomics and culture.</title>
        <authorList>
            <person name="Gilroy R."/>
            <person name="Ravi A."/>
            <person name="Getino M."/>
            <person name="Pursley I."/>
            <person name="Horton D.L."/>
            <person name="Alikhan N.F."/>
            <person name="Baker D."/>
            <person name="Gharbi K."/>
            <person name="Hall N."/>
            <person name="Watson M."/>
            <person name="Adriaenssens E.M."/>
            <person name="Foster-Nyarko E."/>
            <person name="Jarju S."/>
            <person name="Secka A."/>
            <person name="Antonio M."/>
            <person name="Oren A."/>
            <person name="Chaudhuri R.R."/>
            <person name="La Ragione R."/>
            <person name="Hildebrand F."/>
            <person name="Pallen M.J."/>
        </authorList>
    </citation>
    <scope>NUCLEOTIDE SEQUENCE</scope>
    <source>
        <strain evidence="3">5032</strain>
    </source>
</reference>
<comment type="catalytic activity">
    <reaction evidence="2">
        <text>N-terminal N-formyl-L-methionyl-[peptide] + H2O = N-terminal L-methionyl-[peptide] + formate</text>
        <dbReference type="Rhea" id="RHEA:24420"/>
        <dbReference type="Rhea" id="RHEA-COMP:10639"/>
        <dbReference type="Rhea" id="RHEA-COMP:10640"/>
        <dbReference type="ChEBI" id="CHEBI:15377"/>
        <dbReference type="ChEBI" id="CHEBI:15740"/>
        <dbReference type="ChEBI" id="CHEBI:49298"/>
        <dbReference type="ChEBI" id="CHEBI:64731"/>
        <dbReference type="EC" id="3.5.1.88"/>
    </reaction>
</comment>
<dbReference type="HAMAP" id="MF_00163">
    <property type="entry name" value="Pep_deformylase"/>
    <property type="match status" value="1"/>
</dbReference>
<dbReference type="PANTHER" id="PTHR10458:SF22">
    <property type="entry name" value="PEPTIDE DEFORMYLASE"/>
    <property type="match status" value="1"/>
</dbReference>
<accession>A0A9D2HN52</accession>
<dbReference type="EC" id="3.5.1.88" evidence="2"/>
<feature type="binding site" evidence="2">
    <location>
        <position position="140"/>
    </location>
    <ligand>
        <name>Fe cation</name>
        <dbReference type="ChEBI" id="CHEBI:24875"/>
    </ligand>
</feature>
<evidence type="ECO:0000256" key="2">
    <source>
        <dbReference type="HAMAP-Rule" id="MF_00163"/>
    </source>
</evidence>
<dbReference type="Proteomes" id="UP000823821">
    <property type="component" value="Unassembled WGS sequence"/>
</dbReference>
<keyword evidence="2 3" id="KW-0378">Hydrolase</keyword>
<protein>
    <recommendedName>
        <fullName evidence="2">Peptide deformylase</fullName>
        <shortName evidence="2">PDF</shortName>
        <ecNumber evidence="2">3.5.1.88</ecNumber>
    </recommendedName>
    <alternativeName>
        <fullName evidence="2">Polypeptide deformylase</fullName>
    </alternativeName>
</protein>
<dbReference type="GO" id="GO:0042586">
    <property type="term" value="F:peptide deformylase activity"/>
    <property type="evidence" value="ECO:0007669"/>
    <property type="project" value="UniProtKB-UniRule"/>
</dbReference>
<dbReference type="AlphaFoldDB" id="A0A9D2HN52"/>
<comment type="function">
    <text evidence="2">Removes the formyl group from the N-terminal Met of newly synthesized proteins. Requires at least a dipeptide for an efficient rate of reaction. N-terminal L-methionine is a prerequisite for activity but the enzyme has broad specificity at other positions.</text>
</comment>
<dbReference type="CDD" id="cd00487">
    <property type="entry name" value="Pep_deformylase"/>
    <property type="match status" value="1"/>
</dbReference>
<dbReference type="EMBL" id="DWZD01000026">
    <property type="protein sequence ID" value="HJA78743.1"/>
    <property type="molecule type" value="Genomic_DNA"/>
</dbReference>
<dbReference type="Pfam" id="PF01327">
    <property type="entry name" value="Pep_deformylase"/>
    <property type="match status" value="1"/>
</dbReference>
<proteinExistence type="inferred from homology"/>
<feature type="active site" evidence="2">
    <location>
        <position position="137"/>
    </location>
</feature>
<comment type="caution">
    <text evidence="3">The sequence shown here is derived from an EMBL/GenBank/DDBJ whole genome shotgun (WGS) entry which is preliminary data.</text>
</comment>
<sequence length="172" mass="19488">MILDIVTYPDPRLKEACEPVGEITPEIRQLAADMLETMYAAPGVGLAAPQVGRNIRMIVMDDGAQEEQRRPRVLINPQLTLEGEKIVSKQEGCLSVPFNYRADVTRYERVRLRARDLDGAEIDEVLTDFAAIIVQHECDHLDGLLFIDHISRLRRSLYDTKIKKCLKRKSAG</sequence>
<comment type="cofactor">
    <cofactor evidence="2">
        <name>Fe(2+)</name>
        <dbReference type="ChEBI" id="CHEBI:29033"/>
    </cofactor>
    <text evidence="2">Binds 1 Fe(2+) ion.</text>
</comment>